<evidence type="ECO:0008006" key="4">
    <source>
        <dbReference type="Google" id="ProtNLM"/>
    </source>
</evidence>
<dbReference type="AlphaFoldDB" id="A0AAD6SUJ6"/>
<reference evidence="2" key="1">
    <citation type="submission" date="2023-03" db="EMBL/GenBank/DDBJ databases">
        <title>Massive genome expansion in bonnet fungi (Mycena s.s.) driven by repeated elements and novel gene families across ecological guilds.</title>
        <authorList>
            <consortium name="Lawrence Berkeley National Laboratory"/>
            <person name="Harder C.B."/>
            <person name="Miyauchi S."/>
            <person name="Viragh M."/>
            <person name="Kuo A."/>
            <person name="Thoen E."/>
            <person name="Andreopoulos B."/>
            <person name="Lu D."/>
            <person name="Skrede I."/>
            <person name="Drula E."/>
            <person name="Henrissat B."/>
            <person name="Morin E."/>
            <person name="Kohler A."/>
            <person name="Barry K."/>
            <person name="LaButti K."/>
            <person name="Morin E."/>
            <person name="Salamov A."/>
            <person name="Lipzen A."/>
            <person name="Mereny Z."/>
            <person name="Hegedus B."/>
            <person name="Baldrian P."/>
            <person name="Stursova M."/>
            <person name="Weitz H."/>
            <person name="Taylor A."/>
            <person name="Grigoriev I.V."/>
            <person name="Nagy L.G."/>
            <person name="Martin F."/>
            <person name="Kauserud H."/>
        </authorList>
    </citation>
    <scope>NUCLEOTIDE SEQUENCE</scope>
    <source>
        <strain evidence="2">CBHHK200</strain>
    </source>
</reference>
<protein>
    <recommendedName>
        <fullName evidence="4">Transmembrane protein</fullName>
    </recommendedName>
</protein>
<name>A0AAD6SUJ6_9AGAR</name>
<evidence type="ECO:0000313" key="2">
    <source>
        <dbReference type="EMBL" id="KAJ7034336.1"/>
    </source>
</evidence>
<feature type="transmembrane region" description="Helical" evidence="1">
    <location>
        <begin position="43"/>
        <end position="62"/>
    </location>
</feature>
<keyword evidence="1" id="KW-0472">Membrane</keyword>
<feature type="transmembrane region" description="Helical" evidence="1">
    <location>
        <begin position="222"/>
        <end position="240"/>
    </location>
</feature>
<accession>A0AAD6SUJ6</accession>
<feature type="transmembrane region" description="Helical" evidence="1">
    <location>
        <begin position="21"/>
        <end position="37"/>
    </location>
</feature>
<feature type="transmembrane region" description="Helical" evidence="1">
    <location>
        <begin position="102"/>
        <end position="125"/>
    </location>
</feature>
<keyword evidence="1" id="KW-0812">Transmembrane</keyword>
<feature type="transmembrane region" description="Helical" evidence="1">
    <location>
        <begin position="182"/>
        <end position="202"/>
    </location>
</feature>
<gene>
    <name evidence="2" type="ORF">C8F04DRAFT_1102254</name>
</gene>
<dbReference type="EMBL" id="JARJCM010000058">
    <property type="protein sequence ID" value="KAJ7034336.1"/>
    <property type="molecule type" value="Genomic_DNA"/>
</dbReference>
<dbReference type="Proteomes" id="UP001218188">
    <property type="component" value="Unassembled WGS sequence"/>
</dbReference>
<keyword evidence="3" id="KW-1185">Reference proteome</keyword>
<feature type="transmembrane region" description="Helical" evidence="1">
    <location>
        <begin position="69"/>
        <end position="90"/>
    </location>
</feature>
<comment type="caution">
    <text evidence="2">The sequence shown here is derived from an EMBL/GenBank/DDBJ whole genome shotgun (WGS) entry which is preliminary data.</text>
</comment>
<feature type="transmembrane region" description="Helical" evidence="1">
    <location>
        <begin position="252"/>
        <end position="276"/>
    </location>
</feature>
<keyword evidence="1" id="KW-1133">Transmembrane helix</keyword>
<sequence length="317" mass="34743">MRSSMTLLQYPTHRPTIVTNALVFGAAVFSLAPLLLTSKVYPMQYLLLIARILFTFTTPLVAKERRLLRIYWVALVTIDVCAGLLAVSAGPTGPLSGFPSPSLIFTALLLSVATAVMSCYLLLVATTRAEEDFERPFSWPSMPISTSQWGKLFTRFSIIAIFLAVPAAFTSAPLFIPYHSAGFFDYFCLANRLILLFSSPLLSGDTDKTDFCEVGQTLQNSVILQCVLNMVALLVALIGTGKFLEPENLDNLFFGIFCVFLVGTVAELGVVSLVCYATEEAQKLVTPSHTHCVSNFANTEFSADSLHYYHNSMLPST</sequence>
<organism evidence="2 3">
    <name type="scientific">Mycena alexandri</name>
    <dbReference type="NCBI Taxonomy" id="1745969"/>
    <lineage>
        <taxon>Eukaryota</taxon>
        <taxon>Fungi</taxon>
        <taxon>Dikarya</taxon>
        <taxon>Basidiomycota</taxon>
        <taxon>Agaricomycotina</taxon>
        <taxon>Agaricomycetes</taxon>
        <taxon>Agaricomycetidae</taxon>
        <taxon>Agaricales</taxon>
        <taxon>Marasmiineae</taxon>
        <taxon>Mycenaceae</taxon>
        <taxon>Mycena</taxon>
    </lineage>
</organism>
<evidence type="ECO:0000313" key="3">
    <source>
        <dbReference type="Proteomes" id="UP001218188"/>
    </source>
</evidence>
<proteinExistence type="predicted"/>
<evidence type="ECO:0000256" key="1">
    <source>
        <dbReference type="SAM" id="Phobius"/>
    </source>
</evidence>
<feature type="transmembrane region" description="Helical" evidence="1">
    <location>
        <begin position="152"/>
        <end position="176"/>
    </location>
</feature>